<keyword evidence="3" id="KW-1185">Reference proteome</keyword>
<dbReference type="SUPFAM" id="SSF53335">
    <property type="entry name" value="S-adenosyl-L-methionine-dependent methyltransferases"/>
    <property type="match status" value="1"/>
</dbReference>
<proteinExistence type="predicted"/>
<dbReference type="SUPFAM" id="SSF48371">
    <property type="entry name" value="ARM repeat"/>
    <property type="match status" value="1"/>
</dbReference>
<dbReference type="PANTHER" id="PTHR14911:SF13">
    <property type="entry name" value="TRNA (GUANINE(6)-N2)-METHYLTRANSFERASE THUMP3"/>
    <property type="match status" value="1"/>
</dbReference>
<dbReference type="EMBL" id="AP019309">
    <property type="protein sequence ID" value="BBH27130.1"/>
    <property type="molecule type" value="Genomic_DNA"/>
</dbReference>
<dbReference type="Proteomes" id="UP000268059">
    <property type="component" value="Chromosome"/>
</dbReference>
<dbReference type="Pfam" id="PF01170">
    <property type="entry name" value="UPF0020"/>
    <property type="match status" value="1"/>
</dbReference>
<name>A0A3G9J7Y1_9FIRM</name>
<evidence type="ECO:0000259" key="1">
    <source>
        <dbReference type="Pfam" id="PF01170"/>
    </source>
</evidence>
<dbReference type="PANTHER" id="PTHR14911">
    <property type="entry name" value="THUMP DOMAIN-CONTAINING"/>
    <property type="match status" value="1"/>
</dbReference>
<accession>A0A3G9J7Y1</accession>
<evidence type="ECO:0000313" key="3">
    <source>
        <dbReference type="Proteomes" id="UP000268059"/>
    </source>
</evidence>
<evidence type="ECO:0000313" key="2">
    <source>
        <dbReference type="EMBL" id="BBH27130.1"/>
    </source>
</evidence>
<dbReference type="Gene3D" id="3.40.50.150">
    <property type="entry name" value="Vaccinia Virus protein VP39"/>
    <property type="match status" value="1"/>
</dbReference>
<dbReference type="RefSeq" id="WP_231999791.1">
    <property type="nucleotide sequence ID" value="NZ_AP019309.1"/>
</dbReference>
<dbReference type="InterPro" id="IPR029063">
    <property type="entry name" value="SAM-dependent_MTases_sf"/>
</dbReference>
<protein>
    <recommendedName>
        <fullName evidence="1">Ribosomal RNA large subunit methyltransferase K/L-like methyltransferase domain-containing protein</fullName>
    </recommendedName>
</protein>
<organism evidence="2 3">
    <name type="scientific">Intestinibaculum porci</name>
    <dbReference type="NCBI Taxonomy" id="2487118"/>
    <lineage>
        <taxon>Bacteria</taxon>
        <taxon>Bacillati</taxon>
        <taxon>Bacillota</taxon>
        <taxon>Erysipelotrichia</taxon>
        <taxon>Erysipelotrichales</taxon>
        <taxon>Erysipelotrichaceae</taxon>
        <taxon>Intestinibaculum</taxon>
    </lineage>
</organism>
<dbReference type="GO" id="GO:0030488">
    <property type="term" value="P:tRNA methylation"/>
    <property type="evidence" value="ECO:0007669"/>
    <property type="project" value="TreeGrafter"/>
</dbReference>
<dbReference type="InParanoid" id="A0A3G9J7Y1"/>
<dbReference type="GO" id="GO:0016423">
    <property type="term" value="F:tRNA (guanine) methyltransferase activity"/>
    <property type="evidence" value="ECO:0007669"/>
    <property type="project" value="TreeGrafter"/>
</dbReference>
<dbReference type="CDD" id="cd02440">
    <property type="entry name" value="AdoMet_MTases"/>
    <property type="match status" value="1"/>
</dbReference>
<feature type="domain" description="Ribosomal RNA large subunit methyltransferase K/L-like methyltransferase" evidence="1">
    <location>
        <begin position="308"/>
        <end position="459"/>
    </location>
</feature>
<dbReference type="InterPro" id="IPR000241">
    <property type="entry name" value="RlmKL-like_Mtase"/>
</dbReference>
<gene>
    <name evidence="2" type="ORF">SG0102_20640</name>
</gene>
<dbReference type="Gene3D" id="1.25.10.10">
    <property type="entry name" value="Leucine-rich Repeat Variant"/>
    <property type="match status" value="1"/>
</dbReference>
<dbReference type="AlphaFoldDB" id="A0A3G9J7Y1"/>
<dbReference type="KEGG" id="ebm:SG0102_20640"/>
<dbReference type="InterPro" id="IPR016024">
    <property type="entry name" value="ARM-type_fold"/>
</dbReference>
<dbReference type="InterPro" id="IPR011989">
    <property type="entry name" value="ARM-like"/>
</dbReference>
<reference evidence="2 3" key="1">
    <citation type="submission" date="2018-11" db="EMBL/GenBank/DDBJ databases">
        <title>Novel Erysipelotrichaceae bacterium isolated from small intestine of a swine.</title>
        <authorList>
            <person name="Kim J.S."/>
            <person name="Choe H."/>
            <person name="Lee Y.R."/>
            <person name="Kim K.M."/>
            <person name="Park D.S."/>
        </authorList>
    </citation>
    <scope>NUCLEOTIDE SEQUENCE [LARGE SCALE GENOMIC DNA]</scope>
    <source>
        <strain evidence="2 3">SG0102</strain>
    </source>
</reference>
<sequence length="486" mass="56111">MIEEISDKILRGQDVRASLIALKNTLSDDVEIRDEGLYNKLVELLKDEDPKIRKNAAILLGSFKKTGVKEILLDGYHHELIEFAKEGYLKGLAKQDCKSILGELKEIQEALVNDDHADKKHIQAQLKILNPLIRSYGSHKKKMVKLLHKDVDVILTTLPYYQFTLFEYVLHLKYKPVGQGVLVRTNSVYDLLPLRNYKDMIIPLKGCALMEKDGQVIASQLIQSNLLELLDNLFDNADKFYYKITDTFREKDPKLMDTVLKTMLKAYPNKLLNATRNYEIEILLKELRPGKISAYLKLSILHNPRFDYRKEVISNSMQPYVAATLMELAKPYMIDYAKVLDPFVGSGITLIERCMMKPARFALGLDIYGKGLEAAKRNTKAAQLPINYVNKDALRFVNSDLFDEIVTDMPTYAQMHDKKSLTHLYDGFFERIRRLVKAGGYVFLYTSEIALVEKNLRLQKDYLTLIEHYDVPRGKNLHYFFIIQVR</sequence>